<dbReference type="Gene3D" id="3.30.360.10">
    <property type="entry name" value="Dihydrodipicolinate Reductase, domain 2"/>
    <property type="match status" value="1"/>
</dbReference>
<comment type="similarity">
    <text evidence="1">Belongs to the Gfo/Idh/MocA family.</text>
</comment>
<dbReference type="SUPFAM" id="SSF51735">
    <property type="entry name" value="NAD(P)-binding Rossmann-fold domains"/>
    <property type="match status" value="1"/>
</dbReference>
<dbReference type="Proteomes" id="UP000663970">
    <property type="component" value="Unassembled WGS sequence"/>
</dbReference>
<dbReference type="PANTHER" id="PTHR42840:SF3">
    <property type="entry name" value="BINDING ROSSMANN FOLD OXIDOREDUCTASE, PUTATIVE (AFU_ORTHOLOGUE AFUA_2G10240)-RELATED"/>
    <property type="match status" value="1"/>
</dbReference>
<dbReference type="InterPro" id="IPR000683">
    <property type="entry name" value="Gfo/Idh/MocA-like_OxRdtase_N"/>
</dbReference>
<dbReference type="RefSeq" id="WP_206933771.1">
    <property type="nucleotide sequence ID" value="NZ_JAEKJY010000003.1"/>
</dbReference>
<sequence>MNPIKIGVAGLGRLGLIHADNIYHTKHVELTAVSNLDKQVNKEVQEKYSIPYSYTSYEAMIENDELDAVCIVTPSGFHTDHIQKALDRGLHVFCEKPIGLNTEDIKKVIQTIEESDLVFHLGFMRRYDEDYVFAKQMIDRGEIGDISIIRSYGIDPIAGLDSFVEFAKQSPSGGIYLDMSVHDIDVIRWFTEAEVKKVWATGNNKAAPELNALNEVEIGTATLQLDNDVTAFLVAGRTASHGYHVETEVIGTKGMIRIAATPDKNKVTVFNEHGTVRPTSQNFPERFKEAYINEIKEFIDCIRDERQPSVTALDGLRGTEVAAACQHSFEKDELVEITY</sequence>
<evidence type="ECO:0000256" key="2">
    <source>
        <dbReference type="ARBA" id="ARBA00023002"/>
    </source>
</evidence>
<evidence type="ECO:0000259" key="4">
    <source>
        <dbReference type="Pfam" id="PF22725"/>
    </source>
</evidence>
<reference evidence="5 6" key="1">
    <citation type="submission" date="2020-12" db="EMBL/GenBank/DDBJ databases">
        <title>Oil enriched cultivation method for isolating marine PHA-producing bacteria.</title>
        <authorList>
            <person name="Zheng W."/>
            <person name="Yu S."/>
            <person name="Huang Y."/>
        </authorList>
    </citation>
    <scope>NUCLEOTIDE SEQUENCE [LARGE SCALE GENOMIC DNA]</scope>
    <source>
        <strain evidence="5 6">SY-2-6</strain>
    </source>
</reference>
<feature type="domain" description="GFO/IDH/MocA-like oxidoreductase" evidence="4">
    <location>
        <begin position="133"/>
        <end position="257"/>
    </location>
</feature>
<evidence type="ECO:0000313" key="5">
    <source>
        <dbReference type="EMBL" id="MBN8235647.1"/>
    </source>
</evidence>
<feature type="domain" description="Gfo/Idh/MocA-like oxidoreductase N-terminal" evidence="3">
    <location>
        <begin position="4"/>
        <end position="123"/>
    </location>
</feature>
<keyword evidence="2" id="KW-0560">Oxidoreductase</keyword>
<dbReference type="Pfam" id="PF01408">
    <property type="entry name" value="GFO_IDH_MocA"/>
    <property type="match status" value="1"/>
</dbReference>
<dbReference type="Gene3D" id="3.40.50.720">
    <property type="entry name" value="NAD(P)-binding Rossmann-like Domain"/>
    <property type="match status" value="1"/>
</dbReference>
<accession>A0ABS3DWF2</accession>
<evidence type="ECO:0000256" key="1">
    <source>
        <dbReference type="ARBA" id="ARBA00010928"/>
    </source>
</evidence>
<proteinExistence type="inferred from homology"/>
<dbReference type="Pfam" id="PF22725">
    <property type="entry name" value="GFO_IDH_MocA_C3"/>
    <property type="match status" value="1"/>
</dbReference>
<evidence type="ECO:0000259" key="3">
    <source>
        <dbReference type="Pfam" id="PF01408"/>
    </source>
</evidence>
<dbReference type="PANTHER" id="PTHR42840">
    <property type="entry name" value="NAD(P)-BINDING ROSSMANN-FOLD SUPERFAMILY PROTEIN-RELATED"/>
    <property type="match status" value="1"/>
</dbReference>
<keyword evidence="6" id="KW-1185">Reference proteome</keyword>
<name>A0ABS3DWF2_9BACI</name>
<dbReference type="InterPro" id="IPR036291">
    <property type="entry name" value="NAD(P)-bd_dom_sf"/>
</dbReference>
<organism evidence="5 6">
    <name type="scientific">Halobacillus kuroshimensis</name>
    <dbReference type="NCBI Taxonomy" id="302481"/>
    <lineage>
        <taxon>Bacteria</taxon>
        <taxon>Bacillati</taxon>
        <taxon>Bacillota</taxon>
        <taxon>Bacilli</taxon>
        <taxon>Bacillales</taxon>
        <taxon>Bacillaceae</taxon>
        <taxon>Halobacillus</taxon>
    </lineage>
</organism>
<protein>
    <submittedName>
        <fullName evidence="5">Gfo/Idh/MocA family oxidoreductase</fullName>
    </submittedName>
</protein>
<dbReference type="SUPFAM" id="SSF55347">
    <property type="entry name" value="Glyceraldehyde-3-phosphate dehydrogenase-like, C-terminal domain"/>
    <property type="match status" value="1"/>
</dbReference>
<evidence type="ECO:0000313" key="6">
    <source>
        <dbReference type="Proteomes" id="UP000663970"/>
    </source>
</evidence>
<dbReference type="InterPro" id="IPR055170">
    <property type="entry name" value="GFO_IDH_MocA-like_dom"/>
</dbReference>
<gene>
    <name evidence="5" type="ORF">JF544_10335</name>
</gene>
<dbReference type="EMBL" id="JAEKJY010000003">
    <property type="protein sequence ID" value="MBN8235647.1"/>
    <property type="molecule type" value="Genomic_DNA"/>
</dbReference>
<comment type="caution">
    <text evidence="5">The sequence shown here is derived from an EMBL/GenBank/DDBJ whole genome shotgun (WGS) entry which is preliminary data.</text>
</comment>